<sequence length="499" mass="57176">MQARFYDAKIGRFLQEDTYPGTLDNPLSQNRYAYVMNDPMNYWDPTGRIPEWVQKRNDHDKFSDNDSIGEFWVYDGEVREYTSGSRVTGSETHERYIDVEYERDVQDTLTYNYSKYTVVNDTPNHLLEEDIIKFTLDGTVTWTDTITAEEIAEQNASYLNRNFAMPGDIDHFVTTPLWAEASYDTLHDTGHMSTDGMVRQIHEQSIDARNQSGLQQQFNISSYLMSSKNDYLYNDLLAPLIGDYQNHANRLNRLQSCNTDAECRQAQLSIEFLLNELEGIENQAEEVIKSHYDEFIEQSIHEDTLNRVYFINGIGNRSGPDESPRYARDFRNALEDLDLEVVLIPIYEENKFRGVTNVLSEEYVAYSSIMIEYDLNANPLPEGGSISIIGYSGGGPVAIGVANNFRNSNINIDTIGFIGTGRVINKVNPLSVNYGLNNVNQVLNVYSYGDLLSSRINSNPLNPFTPPVRNRMTYTDHYNYFDEPYIDPIAEFFSENISN</sequence>
<dbReference type="AlphaFoldDB" id="A0A511W5N7"/>
<evidence type="ECO:0000313" key="3">
    <source>
        <dbReference type="Proteomes" id="UP000321440"/>
    </source>
</evidence>
<evidence type="ECO:0008006" key="4">
    <source>
        <dbReference type="Google" id="ProtNLM"/>
    </source>
</evidence>
<organism evidence="2 3">
    <name type="scientific">Alkalibacillus haloalkaliphilus</name>
    <dbReference type="NCBI Taxonomy" id="94136"/>
    <lineage>
        <taxon>Bacteria</taxon>
        <taxon>Bacillati</taxon>
        <taxon>Bacillota</taxon>
        <taxon>Bacilli</taxon>
        <taxon>Bacillales</taxon>
        <taxon>Bacillaceae</taxon>
        <taxon>Alkalibacillus</taxon>
    </lineage>
</organism>
<comment type="caution">
    <text evidence="2">The sequence shown here is derived from an EMBL/GenBank/DDBJ whole genome shotgun (WGS) entry which is preliminary data.</text>
</comment>
<reference evidence="2 3" key="1">
    <citation type="submission" date="2019-07" db="EMBL/GenBank/DDBJ databases">
        <title>Whole genome shotgun sequence of Alkalibacillus haloalkaliphilus NBRC 103110.</title>
        <authorList>
            <person name="Hosoyama A."/>
            <person name="Uohara A."/>
            <person name="Ohji S."/>
            <person name="Ichikawa N."/>
        </authorList>
    </citation>
    <scope>NUCLEOTIDE SEQUENCE [LARGE SCALE GENOMIC DNA]</scope>
    <source>
        <strain evidence="2 3">NBRC 103110</strain>
    </source>
</reference>
<keyword evidence="1" id="KW-0175">Coiled coil</keyword>
<feature type="coiled-coil region" evidence="1">
    <location>
        <begin position="263"/>
        <end position="290"/>
    </location>
</feature>
<dbReference type="Proteomes" id="UP000321440">
    <property type="component" value="Unassembled WGS sequence"/>
</dbReference>
<dbReference type="NCBIfam" id="TIGR03696">
    <property type="entry name" value="Rhs_assc_core"/>
    <property type="match status" value="1"/>
</dbReference>
<dbReference type="OrthoDB" id="41445at2"/>
<name>A0A511W5N7_9BACI</name>
<dbReference type="RefSeq" id="WP_146816961.1">
    <property type="nucleotide sequence ID" value="NZ_BJYA01000014.1"/>
</dbReference>
<evidence type="ECO:0000256" key="1">
    <source>
        <dbReference type="SAM" id="Coils"/>
    </source>
</evidence>
<evidence type="ECO:0000313" key="2">
    <source>
        <dbReference type="EMBL" id="GEN46277.1"/>
    </source>
</evidence>
<keyword evidence="3" id="KW-1185">Reference proteome</keyword>
<protein>
    <recommendedName>
        <fullName evidence="4">RHS repeat-associated core domain-containing protein</fullName>
    </recommendedName>
</protein>
<dbReference type="InterPro" id="IPR022385">
    <property type="entry name" value="Rhs_assc_core"/>
</dbReference>
<gene>
    <name evidence="2" type="ORF">AHA02nite_20530</name>
</gene>
<dbReference type="Gene3D" id="2.180.10.10">
    <property type="entry name" value="RHS repeat-associated core"/>
    <property type="match status" value="1"/>
</dbReference>
<dbReference type="EMBL" id="BJYA01000014">
    <property type="protein sequence ID" value="GEN46277.1"/>
    <property type="molecule type" value="Genomic_DNA"/>
</dbReference>
<proteinExistence type="predicted"/>
<accession>A0A511W5N7</accession>